<name>A0AA35VJ83_LACSI</name>
<organism evidence="1 2">
    <name type="scientific">Lactuca saligna</name>
    <name type="common">Willowleaf lettuce</name>
    <dbReference type="NCBI Taxonomy" id="75948"/>
    <lineage>
        <taxon>Eukaryota</taxon>
        <taxon>Viridiplantae</taxon>
        <taxon>Streptophyta</taxon>
        <taxon>Embryophyta</taxon>
        <taxon>Tracheophyta</taxon>
        <taxon>Spermatophyta</taxon>
        <taxon>Magnoliopsida</taxon>
        <taxon>eudicotyledons</taxon>
        <taxon>Gunneridae</taxon>
        <taxon>Pentapetalae</taxon>
        <taxon>asterids</taxon>
        <taxon>campanulids</taxon>
        <taxon>Asterales</taxon>
        <taxon>Asteraceae</taxon>
        <taxon>Cichorioideae</taxon>
        <taxon>Cichorieae</taxon>
        <taxon>Lactucinae</taxon>
        <taxon>Lactuca</taxon>
    </lineage>
</organism>
<reference evidence="1" key="1">
    <citation type="submission" date="2023-04" db="EMBL/GenBank/DDBJ databases">
        <authorList>
            <person name="Vijverberg K."/>
            <person name="Xiong W."/>
            <person name="Schranz E."/>
        </authorList>
    </citation>
    <scope>NUCLEOTIDE SEQUENCE</scope>
</reference>
<gene>
    <name evidence="1" type="ORF">LSALG_LOCUS10123</name>
</gene>
<dbReference type="AlphaFoldDB" id="A0AA35VJ83"/>
<evidence type="ECO:0000313" key="1">
    <source>
        <dbReference type="EMBL" id="CAI9269769.1"/>
    </source>
</evidence>
<evidence type="ECO:0000313" key="2">
    <source>
        <dbReference type="Proteomes" id="UP001177003"/>
    </source>
</evidence>
<proteinExistence type="predicted"/>
<protein>
    <submittedName>
        <fullName evidence="1">Uncharacterized protein</fullName>
    </submittedName>
</protein>
<dbReference type="Proteomes" id="UP001177003">
    <property type="component" value="Chromosome 1"/>
</dbReference>
<sequence>MNLNSVVENVTKSVGLNDHQEGVSFSQFICDLVVESILKTLDQGTDGCINQKQVEEDVNENLTGFDDGTINLGEDDHKKKVILDHNVDKVIVAKKDGEGEDVEHCSKNVEDCSNKNKDSNETRSLKNKIVPSFSLGFSQDSEGDVDFDDKYGAVFKPLKKSFLRYIKEINHAKANEMADKNVTPVRLIMPWRTVYNKVDCGVFAMINRL</sequence>
<accession>A0AA35VJ83</accession>
<dbReference type="EMBL" id="OX465077">
    <property type="protein sequence ID" value="CAI9269769.1"/>
    <property type="molecule type" value="Genomic_DNA"/>
</dbReference>
<keyword evidence="2" id="KW-1185">Reference proteome</keyword>